<reference evidence="3" key="1">
    <citation type="submission" date="2016-10" db="EMBL/GenBank/DDBJ databases">
        <authorList>
            <person name="Varghese N."/>
            <person name="Submissions S."/>
        </authorList>
    </citation>
    <scope>NUCLEOTIDE SEQUENCE [LARGE SCALE GENOMIC DNA]</scope>
    <source>
        <strain evidence="3">DSM 24740</strain>
    </source>
</reference>
<dbReference type="RefSeq" id="WP_090164860.1">
    <property type="nucleotide sequence ID" value="NZ_FOFB01000001.1"/>
</dbReference>
<sequence>MKLSIYSFLALFLVLAATGCDDDDIMTPSFVVPDTYAFERNGTSTVSFSGQTERLGMAQELSAALLDFSKSEEDLFNMYQNPEGVDPFSDPALNEATKSISSKVAASRDLFFTNATAAAAIKADFDAWISGQVNEVFPNENELAARGQAGQVADGGSVRYVNEWGLEYNQAFSKALIGGLMYDQAVNNYLSTAVLDEGTNQDDNDMGITVEGESYTNMEHKWDEAFGYIFGLSANPAQPLDDLGEADNFLNKYLSRVEDDPDFTGIAANLESDFRLGRAAIVVGEYAERDARANRIKEILTDVLVIRSIYYLKQAEAQLRATPLMPQAAFHDLSEAYGFVYSLRFIRLQVDGQLVDYTTFSDNSLAALRNADDNGFWGLEADELATLAEDIASVFFINLEAAAN</sequence>
<keyword evidence="3" id="KW-1185">Reference proteome</keyword>
<dbReference type="EMBL" id="FOFB01000001">
    <property type="protein sequence ID" value="SEP57839.1"/>
    <property type="molecule type" value="Genomic_DNA"/>
</dbReference>
<evidence type="ECO:0008006" key="4">
    <source>
        <dbReference type="Google" id="ProtNLM"/>
    </source>
</evidence>
<dbReference type="STRING" id="478744.SAMN05444359_101114"/>
<keyword evidence="1" id="KW-0732">Signal</keyword>
<protein>
    <recommendedName>
        <fullName evidence="4">DUF4856 domain-containing protein</fullName>
    </recommendedName>
</protein>
<evidence type="ECO:0000313" key="3">
    <source>
        <dbReference type="Proteomes" id="UP000199021"/>
    </source>
</evidence>
<dbReference type="InParanoid" id="A0A1H8Z008"/>
<proteinExistence type="predicted"/>
<dbReference type="Pfam" id="PF16148">
    <property type="entry name" value="DUF4856"/>
    <property type="match status" value="1"/>
</dbReference>
<dbReference type="PROSITE" id="PS51257">
    <property type="entry name" value="PROKAR_LIPOPROTEIN"/>
    <property type="match status" value="1"/>
</dbReference>
<organism evidence="2 3">
    <name type="scientific">Neolewinella agarilytica</name>
    <dbReference type="NCBI Taxonomy" id="478744"/>
    <lineage>
        <taxon>Bacteria</taxon>
        <taxon>Pseudomonadati</taxon>
        <taxon>Bacteroidota</taxon>
        <taxon>Saprospiria</taxon>
        <taxon>Saprospirales</taxon>
        <taxon>Lewinellaceae</taxon>
        <taxon>Neolewinella</taxon>
    </lineage>
</organism>
<accession>A0A1H8Z008</accession>
<dbReference type="OrthoDB" id="5498726at2"/>
<evidence type="ECO:0000256" key="1">
    <source>
        <dbReference type="SAM" id="SignalP"/>
    </source>
</evidence>
<feature type="signal peptide" evidence="1">
    <location>
        <begin position="1"/>
        <end position="19"/>
    </location>
</feature>
<name>A0A1H8Z008_9BACT</name>
<dbReference type="AlphaFoldDB" id="A0A1H8Z008"/>
<dbReference type="InterPro" id="IPR032331">
    <property type="entry name" value="DUF4856"/>
</dbReference>
<evidence type="ECO:0000313" key="2">
    <source>
        <dbReference type="EMBL" id="SEP57839.1"/>
    </source>
</evidence>
<feature type="chain" id="PRO_5011554280" description="DUF4856 domain-containing protein" evidence="1">
    <location>
        <begin position="20"/>
        <end position="404"/>
    </location>
</feature>
<gene>
    <name evidence="2" type="ORF">SAMN05444359_101114</name>
</gene>
<dbReference type="Proteomes" id="UP000199021">
    <property type="component" value="Unassembled WGS sequence"/>
</dbReference>